<dbReference type="PANTHER" id="PTHR13789:SF309">
    <property type="entry name" value="PUTATIVE (AFU_ORTHOLOGUE AFUA_6G14510)-RELATED"/>
    <property type="match status" value="1"/>
</dbReference>
<dbReference type="Proteomes" id="UP001140502">
    <property type="component" value="Unassembled WGS sequence"/>
</dbReference>
<protein>
    <recommendedName>
        <fullName evidence="6">FAD-binding domain-containing protein</fullName>
    </recommendedName>
</protein>
<feature type="domain" description="FAD-binding" evidence="6">
    <location>
        <begin position="5"/>
        <end position="71"/>
    </location>
</feature>
<proteinExistence type="inferred from homology"/>
<keyword evidence="5" id="KW-0503">Monooxygenase</keyword>
<organism evidence="7 8">
    <name type="scientific">Fusarium piperis</name>
    <dbReference type="NCBI Taxonomy" id="1435070"/>
    <lineage>
        <taxon>Eukaryota</taxon>
        <taxon>Fungi</taxon>
        <taxon>Dikarya</taxon>
        <taxon>Ascomycota</taxon>
        <taxon>Pezizomycotina</taxon>
        <taxon>Sordariomycetes</taxon>
        <taxon>Hypocreomycetidae</taxon>
        <taxon>Hypocreales</taxon>
        <taxon>Nectriaceae</taxon>
        <taxon>Fusarium</taxon>
        <taxon>Fusarium solani species complex</taxon>
    </lineage>
</organism>
<comment type="similarity">
    <text evidence="1">Belongs to the paxM FAD-dependent monooxygenase family.</text>
</comment>
<sequence>MSQQTKAIIIGGGPAGLSTALRLHQKTNILCTLYEIRPEPKTLGGAIGIQPNGLRLLDRLGVSDELHKYGSS</sequence>
<evidence type="ECO:0000256" key="3">
    <source>
        <dbReference type="ARBA" id="ARBA00022827"/>
    </source>
</evidence>
<evidence type="ECO:0000256" key="1">
    <source>
        <dbReference type="ARBA" id="ARBA00007992"/>
    </source>
</evidence>
<dbReference type="InterPro" id="IPR050493">
    <property type="entry name" value="FAD-dep_Monooxygenase_BioMet"/>
</dbReference>
<evidence type="ECO:0000256" key="5">
    <source>
        <dbReference type="ARBA" id="ARBA00023033"/>
    </source>
</evidence>
<comment type="caution">
    <text evidence="7">The sequence shown here is derived from an EMBL/GenBank/DDBJ whole genome shotgun (WGS) entry which is preliminary data.</text>
</comment>
<dbReference type="InterPro" id="IPR036188">
    <property type="entry name" value="FAD/NAD-bd_sf"/>
</dbReference>
<dbReference type="InterPro" id="IPR002938">
    <property type="entry name" value="FAD-bd"/>
</dbReference>
<evidence type="ECO:0000256" key="2">
    <source>
        <dbReference type="ARBA" id="ARBA00022630"/>
    </source>
</evidence>
<accession>A0A9W9BU68</accession>
<name>A0A9W9BU68_9HYPO</name>
<dbReference type="Pfam" id="PF01494">
    <property type="entry name" value="FAD_binding_3"/>
    <property type="match status" value="1"/>
</dbReference>
<evidence type="ECO:0000313" key="8">
    <source>
        <dbReference type="Proteomes" id="UP001140502"/>
    </source>
</evidence>
<evidence type="ECO:0000259" key="6">
    <source>
        <dbReference type="Pfam" id="PF01494"/>
    </source>
</evidence>
<dbReference type="GO" id="GO:0004497">
    <property type="term" value="F:monooxygenase activity"/>
    <property type="evidence" value="ECO:0007669"/>
    <property type="project" value="UniProtKB-KW"/>
</dbReference>
<gene>
    <name evidence="7" type="ORF">N0V84_000572</name>
</gene>
<dbReference type="Gene3D" id="3.50.50.60">
    <property type="entry name" value="FAD/NAD(P)-binding domain"/>
    <property type="match status" value="1"/>
</dbReference>
<keyword evidence="4" id="KW-0560">Oxidoreductase</keyword>
<keyword evidence="8" id="KW-1185">Reference proteome</keyword>
<dbReference type="SUPFAM" id="SSF51905">
    <property type="entry name" value="FAD/NAD(P)-binding domain"/>
    <property type="match status" value="1"/>
</dbReference>
<evidence type="ECO:0000256" key="4">
    <source>
        <dbReference type="ARBA" id="ARBA00023002"/>
    </source>
</evidence>
<dbReference type="AlphaFoldDB" id="A0A9W9BU68"/>
<keyword evidence="2" id="KW-0285">Flavoprotein</keyword>
<dbReference type="GO" id="GO:0071949">
    <property type="term" value="F:FAD binding"/>
    <property type="evidence" value="ECO:0007669"/>
    <property type="project" value="InterPro"/>
</dbReference>
<dbReference type="PANTHER" id="PTHR13789">
    <property type="entry name" value="MONOOXYGENASE"/>
    <property type="match status" value="1"/>
</dbReference>
<dbReference type="EMBL" id="JAPEUR010000005">
    <property type="protein sequence ID" value="KAJ4329000.1"/>
    <property type="molecule type" value="Genomic_DNA"/>
</dbReference>
<keyword evidence="3" id="KW-0274">FAD</keyword>
<evidence type="ECO:0000313" key="7">
    <source>
        <dbReference type="EMBL" id="KAJ4329000.1"/>
    </source>
</evidence>
<reference evidence="7" key="1">
    <citation type="submission" date="2022-10" db="EMBL/GenBank/DDBJ databases">
        <title>Tapping the CABI collections for fungal endophytes: first genome assemblies for Collariella, Neodidymelliopsis, Ascochyta clinopodiicola, Didymella pomorum, Didymosphaeria variabile, Neocosmospora piperis and Neocucurbitaria cava.</title>
        <authorList>
            <person name="Hill R."/>
        </authorList>
    </citation>
    <scope>NUCLEOTIDE SEQUENCE</scope>
    <source>
        <strain evidence="7">IMI 366586</strain>
    </source>
</reference>
<dbReference type="OrthoDB" id="16820at2759"/>